<protein>
    <submittedName>
        <fullName evidence="2">Uncharacterized protein DUF3141</fullName>
    </submittedName>
</protein>
<accession>A0A543L863</accession>
<evidence type="ECO:0000256" key="1">
    <source>
        <dbReference type="SAM" id="MobiDB-lite"/>
    </source>
</evidence>
<evidence type="ECO:0000313" key="3">
    <source>
        <dbReference type="Proteomes" id="UP000316993"/>
    </source>
</evidence>
<dbReference type="InterPro" id="IPR024501">
    <property type="entry name" value="DUF3141"/>
</dbReference>
<name>A0A543L863_9BURK</name>
<dbReference type="PANTHER" id="PTHR36837">
    <property type="entry name" value="POLY(3-HYDROXYALKANOATE) POLYMERASE SUBUNIT PHAC"/>
    <property type="match status" value="1"/>
</dbReference>
<sequence>MKIPTSPQKPRTSQRTTAVGKEAAVQWTHRQTKDLPPTVLDHSEELLKPAPQDASSGMKRAAEAPSAQDYFDYQRDFFERTILFWDTLRQRANNMLEHERAGLPPLLDFKYETLLDARGFERPVNYALLRITEIDKHCWDDCVDPDKPPVIVVDPRAGHGPGIGGFKRDSEVGMAMREGHPVYFVIFFPEPALGQTLADVLHVLRRFVEEVAQRHPGKPPVLYGNCQAGWALTLLSADCAGLVGPVVLNGSPLSYWAGESGVNPMRLSGGLLGGSWLAHLTADLGNGRFDGAWLAQNFENLKPEKAVWEKYAQLFTNVDSEQARFLEFERWWNGFYFLSREEILAIVENLFIGNQLEQGLFQICQGCTADLRRIRNPIVIFASYGDNITPPHQALGWIPAVYKDTEDLKQAGQRIVYLTNPHVGHLGIFVSAGVARLEHRAILESLAEIEALAPGLYEMKIDNPSGDPDCHKPTYSIRFEPRQVEDLKTDYPQEAFERVKQVSTFNEALYRAFVSPWAQALSTPWTAQMLKWLHPMRTSRYLLSETFSPWMRSVALLAEPLGKNRQPLAPHHPLIEREREAAGEVTHALGRLREGRDAASEQAFRLMFQNPVLFAGVLGMVGKEGGNGNSVRPNAD</sequence>
<dbReference type="Proteomes" id="UP000316993">
    <property type="component" value="Unassembled WGS sequence"/>
</dbReference>
<reference evidence="2 3" key="1">
    <citation type="submission" date="2019-06" db="EMBL/GenBank/DDBJ databases">
        <title>Genomic Encyclopedia of Archaeal and Bacterial Type Strains, Phase II (KMG-II): from individual species to whole genera.</title>
        <authorList>
            <person name="Goeker M."/>
        </authorList>
    </citation>
    <scope>NUCLEOTIDE SEQUENCE [LARGE SCALE GENOMIC DNA]</scope>
    <source>
        <strain evidence="2 3">DSM 7270</strain>
    </source>
</reference>
<dbReference type="SUPFAM" id="SSF53474">
    <property type="entry name" value="alpha/beta-Hydrolases"/>
    <property type="match status" value="1"/>
</dbReference>
<organism evidence="2 3">
    <name type="scientific">Acidovorax temperans</name>
    <dbReference type="NCBI Taxonomy" id="80878"/>
    <lineage>
        <taxon>Bacteria</taxon>
        <taxon>Pseudomonadati</taxon>
        <taxon>Pseudomonadota</taxon>
        <taxon>Betaproteobacteria</taxon>
        <taxon>Burkholderiales</taxon>
        <taxon>Comamonadaceae</taxon>
        <taxon>Acidovorax</taxon>
    </lineage>
</organism>
<comment type="caution">
    <text evidence="2">The sequence shown here is derived from an EMBL/GenBank/DDBJ whole genome shotgun (WGS) entry which is preliminary data.</text>
</comment>
<feature type="region of interest" description="Disordered" evidence="1">
    <location>
        <begin position="1"/>
        <end position="60"/>
    </location>
</feature>
<evidence type="ECO:0000313" key="2">
    <source>
        <dbReference type="EMBL" id="TQN03519.1"/>
    </source>
</evidence>
<proteinExistence type="predicted"/>
<dbReference type="EMBL" id="VFPV01000002">
    <property type="protein sequence ID" value="TQN03519.1"/>
    <property type="molecule type" value="Genomic_DNA"/>
</dbReference>
<dbReference type="InterPro" id="IPR051321">
    <property type="entry name" value="PHA/PHB_synthase"/>
</dbReference>
<feature type="compositionally biased region" description="Polar residues" evidence="1">
    <location>
        <begin position="1"/>
        <end position="17"/>
    </location>
</feature>
<dbReference type="AlphaFoldDB" id="A0A543L863"/>
<gene>
    <name evidence="2" type="ORF">BDD18_2205</name>
</gene>
<dbReference type="Pfam" id="PF11339">
    <property type="entry name" value="DUF3141"/>
    <property type="match status" value="1"/>
</dbReference>
<dbReference type="PANTHER" id="PTHR36837:SF2">
    <property type="entry name" value="POLY(3-HYDROXYALKANOATE) POLYMERASE SUBUNIT PHAC"/>
    <property type="match status" value="1"/>
</dbReference>
<dbReference type="RefSeq" id="WP_142084049.1">
    <property type="nucleotide sequence ID" value="NZ_VFPV01000002.1"/>
</dbReference>
<dbReference type="InterPro" id="IPR029058">
    <property type="entry name" value="AB_hydrolase_fold"/>
</dbReference>
<dbReference type="Gene3D" id="3.40.50.1820">
    <property type="entry name" value="alpha/beta hydrolase"/>
    <property type="match status" value="1"/>
</dbReference>